<dbReference type="GO" id="GO:0007064">
    <property type="term" value="P:mitotic sister chromatid cohesion"/>
    <property type="evidence" value="ECO:0007669"/>
    <property type="project" value="InterPro"/>
</dbReference>
<reference evidence="5 6" key="1">
    <citation type="journal article" date="2018" name="Front. Plant Sci.">
        <title>Red Clover (Trifolium pratense) and Zigzag Clover (T. medium) - A Picture of Genomic Similarities and Differences.</title>
        <authorList>
            <person name="Dluhosova J."/>
            <person name="Istvanek J."/>
            <person name="Nedelnik J."/>
            <person name="Repkova J."/>
        </authorList>
    </citation>
    <scope>NUCLEOTIDE SEQUENCE [LARGE SCALE GENOMIC DNA]</scope>
    <source>
        <strain evidence="6">cv. 10/8</strain>
        <tissue evidence="5">Leaf</tissue>
    </source>
</reference>
<dbReference type="Proteomes" id="UP000265520">
    <property type="component" value="Unassembled WGS sequence"/>
</dbReference>
<dbReference type="AlphaFoldDB" id="A0A392QG48"/>
<keyword evidence="4" id="KW-0539">Nucleus</keyword>
<evidence type="ECO:0000313" key="5">
    <source>
        <dbReference type="EMBL" id="MCI22834.1"/>
    </source>
</evidence>
<keyword evidence="2" id="KW-0227">DNA damage</keyword>
<dbReference type="Pfam" id="PF20168">
    <property type="entry name" value="PDS5"/>
    <property type="match status" value="1"/>
</dbReference>
<evidence type="ECO:0000256" key="2">
    <source>
        <dbReference type="ARBA" id="ARBA00022763"/>
    </source>
</evidence>
<dbReference type="PANTHER" id="PTHR12663:SF50">
    <property type="entry name" value="SISTER CHROMATID COHESION PROTEIN PDS5 HOMOLOG B"/>
    <property type="match status" value="1"/>
</dbReference>
<organism evidence="5 6">
    <name type="scientific">Trifolium medium</name>
    <dbReference type="NCBI Taxonomy" id="97028"/>
    <lineage>
        <taxon>Eukaryota</taxon>
        <taxon>Viridiplantae</taxon>
        <taxon>Streptophyta</taxon>
        <taxon>Embryophyta</taxon>
        <taxon>Tracheophyta</taxon>
        <taxon>Spermatophyta</taxon>
        <taxon>Magnoliopsida</taxon>
        <taxon>eudicotyledons</taxon>
        <taxon>Gunneridae</taxon>
        <taxon>Pentapetalae</taxon>
        <taxon>rosids</taxon>
        <taxon>fabids</taxon>
        <taxon>Fabales</taxon>
        <taxon>Fabaceae</taxon>
        <taxon>Papilionoideae</taxon>
        <taxon>50 kb inversion clade</taxon>
        <taxon>NPAAA clade</taxon>
        <taxon>Hologalegina</taxon>
        <taxon>IRL clade</taxon>
        <taxon>Trifolieae</taxon>
        <taxon>Trifolium</taxon>
    </lineage>
</organism>
<comment type="subcellular location">
    <subcellularLocation>
        <location evidence="1">Nucleus</location>
    </subcellularLocation>
</comment>
<dbReference type="GO" id="GO:0000785">
    <property type="term" value="C:chromatin"/>
    <property type="evidence" value="ECO:0007669"/>
    <property type="project" value="TreeGrafter"/>
</dbReference>
<evidence type="ECO:0000256" key="4">
    <source>
        <dbReference type="ARBA" id="ARBA00023242"/>
    </source>
</evidence>
<dbReference type="InterPro" id="IPR039776">
    <property type="entry name" value="Pds5"/>
</dbReference>
<dbReference type="GO" id="GO:0005634">
    <property type="term" value="C:nucleus"/>
    <property type="evidence" value="ECO:0007669"/>
    <property type="project" value="UniProtKB-SubCell"/>
</dbReference>
<dbReference type="EMBL" id="LXQA010132650">
    <property type="protein sequence ID" value="MCI22834.1"/>
    <property type="molecule type" value="Genomic_DNA"/>
</dbReference>
<keyword evidence="3" id="KW-0234">DNA repair</keyword>
<name>A0A392QG48_9FABA</name>
<sequence>FGQKAANALSNLEQSPEPQTAKEVQAMKKREDALKPLTDAVVCGSLLHHDDKDVKLLVAICVTELFRVKAPKPPFEDMYLRDVFKLIIGLFVDLADTANPLFSKRVKVLDTMAQLNCEVEIYVYILSAAARA</sequence>
<protein>
    <submittedName>
        <fullName evidence="5">Sister chromatid cohesion PDS5-like protein</fullName>
    </submittedName>
</protein>
<keyword evidence="6" id="KW-1185">Reference proteome</keyword>
<evidence type="ECO:0000313" key="6">
    <source>
        <dbReference type="Proteomes" id="UP000265520"/>
    </source>
</evidence>
<dbReference type="PANTHER" id="PTHR12663">
    <property type="entry name" value="ANDROGEN INDUCED INHIBITOR OF PROLIFERATION AS3 / PDS5-RELATED"/>
    <property type="match status" value="1"/>
</dbReference>
<evidence type="ECO:0000256" key="1">
    <source>
        <dbReference type="ARBA" id="ARBA00004123"/>
    </source>
</evidence>
<evidence type="ECO:0000256" key="3">
    <source>
        <dbReference type="ARBA" id="ARBA00023204"/>
    </source>
</evidence>
<comment type="caution">
    <text evidence="5">The sequence shown here is derived from an EMBL/GenBank/DDBJ whole genome shotgun (WGS) entry which is preliminary data.</text>
</comment>
<accession>A0A392QG48</accession>
<feature type="non-terminal residue" evidence="5">
    <location>
        <position position="1"/>
    </location>
</feature>
<proteinExistence type="predicted"/>
<dbReference type="GO" id="GO:0006281">
    <property type="term" value="P:DNA repair"/>
    <property type="evidence" value="ECO:0007669"/>
    <property type="project" value="UniProtKB-KW"/>
</dbReference>